<feature type="region of interest" description="Disordered" evidence="4">
    <location>
        <begin position="490"/>
        <end position="555"/>
    </location>
</feature>
<dbReference type="STRING" id="61424.A0A2T9YJ35"/>
<reference evidence="6 7" key="1">
    <citation type="journal article" date="2018" name="MBio">
        <title>Comparative Genomics Reveals the Core Gene Toolbox for the Fungus-Insect Symbiosis.</title>
        <authorList>
            <person name="Wang Y."/>
            <person name="Stata M."/>
            <person name="Wang W."/>
            <person name="Stajich J.E."/>
            <person name="White M.M."/>
            <person name="Moncalvo J.M."/>
        </authorList>
    </citation>
    <scope>NUCLEOTIDE SEQUENCE [LARGE SCALE GENOMIC DNA]</scope>
    <source>
        <strain evidence="6 7">AUS-77-4</strain>
    </source>
</reference>
<organism evidence="6 7">
    <name type="scientific">Furculomyces boomerangus</name>
    <dbReference type="NCBI Taxonomy" id="61424"/>
    <lineage>
        <taxon>Eukaryota</taxon>
        <taxon>Fungi</taxon>
        <taxon>Fungi incertae sedis</taxon>
        <taxon>Zoopagomycota</taxon>
        <taxon>Kickxellomycotina</taxon>
        <taxon>Harpellomycetes</taxon>
        <taxon>Harpellales</taxon>
        <taxon>Harpellaceae</taxon>
        <taxon>Furculomyces</taxon>
    </lineage>
</organism>
<dbReference type="InterPro" id="IPR001660">
    <property type="entry name" value="SAM"/>
</dbReference>
<dbReference type="GO" id="GO:0000289">
    <property type="term" value="P:nuclear-transcribed mRNA poly(A) tail shortening"/>
    <property type="evidence" value="ECO:0007669"/>
    <property type="project" value="TreeGrafter"/>
</dbReference>
<dbReference type="GO" id="GO:0003729">
    <property type="term" value="F:mRNA binding"/>
    <property type="evidence" value="ECO:0007669"/>
    <property type="project" value="TreeGrafter"/>
</dbReference>
<feature type="compositionally biased region" description="Polar residues" evidence="4">
    <location>
        <begin position="490"/>
        <end position="499"/>
    </location>
</feature>
<name>A0A2T9YJ35_9FUNG</name>
<comment type="subcellular location">
    <subcellularLocation>
        <location evidence="1">Cytoplasm</location>
    </subcellularLocation>
</comment>
<feature type="compositionally biased region" description="Low complexity" evidence="4">
    <location>
        <begin position="526"/>
        <end position="541"/>
    </location>
</feature>
<dbReference type="SUPFAM" id="SSF47769">
    <property type="entry name" value="SAM/Pointed domain"/>
    <property type="match status" value="1"/>
</dbReference>
<dbReference type="OrthoDB" id="2155283at2759"/>
<dbReference type="GO" id="GO:0000932">
    <property type="term" value="C:P-body"/>
    <property type="evidence" value="ECO:0007669"/>
    <property type="project" value="TreeGrafter"/>
</dbReference>
<feature type="domain" description="SAM" evidence="5">
    <location>
        <begin position="649"/>
        <end position="707"/>
    </location>
</feature>
<dbReference type="PANTHER" id="PTHR12515:SF5">
    <property type="entry name" value="PROTEIN SMAUG"/>
    <property type="match status" value="1"/>
</dbReference>
<evidence type="ECO:0000256" key="3">
    <source>
        <dbReference type="ARBA" id="ARBA00022884"/>
    </source>
</evidence>
<dbReference type="Proteomes" id="UP000245699">
    <property type="component" value="Unassembled WGS sequence"/>
</dbReference>
<feature type="compositionally biased region" description="Low complexity" evidence="4">
    <location>
        <begin position="500"/>
        <end position="517"/>
    </location>
</feature>
<feature type="compositionally biased region" description="Polar residues" evidence="4">
    <location>
        <begin position="13"/>
        <end position="28"/>
    </location>
</feature>
<keyword evidence="7" id="KW-1185">Reference proteome</keyword>
<accession>A0A2T9YJ35</accession>
<dbReference type="InterPro" id="IPR057327">
    <property type="entry name" value="Vts1_dom"/>
</dbReference>
<keyword evidence="2" id="KW-0963">Cytoplasm</keyword>
<proteinExistence type="predicted"/>
<sequence>MLHNSAAQNYIKNNQKSRSYAGGTNSRDSGFHGPIQINSKERPMSAIFFANASHPLPEANEIDAWFESLTQYEDMLEDMAKVSLDPVFKDELNAIDQWFSVLSEPERTAALYNLIQHASDIQVRFFITILQQMAKMDPGLSSLKEADEDYPQNDSQDQLAHNSSQRNNSNSSQAHERVATTIQNSTHEFSTLEKSFPSFGIEDHNPVSVEQKKQIDAETHNSLFNNGWSPDATHQGDNYLFGSSSSMTRARESRYHNHQNPSLKPSNPSDTTASPRWNQGAIPSTGVAIGDAISKRNNGFPEHGSFSEADSNPDWRNKNGPTQGNMNKGVGLAGGVSTINTSLLNGISVSSIVGSSPKTPSFLLNETRRSFGEKDLNSYRWSTLSESLDPYMPMSQERSTSIPSILGSQPIGDRRSISNRLSMAFSSNRDSVASIVPPPGVYSTNHASPSLRSLQTSNIGAYPTSYGRQNQQKQHHLEDNFLQPAPAITNNQTLTNGFENTNTQSSNNFSSGSPTSTKSFGFKTNSHSYGSSSSRTGAYSTNNYSASRNPNEPTNSMNAAKVSSLIKQKYVIQNGYKNSLVSNQELKSGSGSTMSQAESHNEKATSANLQNMNTIPAQKITSNEKPIQQSTVQQTISKEADGINFELLEDIPSWMKSLRLHKYTACFGGMNYREIIELDDAQLSDLGVQALGARRKMLKVFEGIKNELNA</sequence>
<evidence type="ECO:0000259" key="5">
    <source>
        <dbReference type="PROSITE" id="PS50105"/>
    </source>
</evidence>
<dbReference type="Pfam" id="PF00536">
    <property type="entry name" value="SAM_1"/>
    <property type="match status" value="1"/>
</dbReference>
<evidence type="ECO:0000256" key="2">
    <source>
        <dbReference type="ARBA" id="ARBA00022490"/>
    </source>
</evidence>
<evidence type="ECO:0000313" key="6">
    <source>
        <dbReference type="EMBL" id="PVU92347.1"/>
    </source>
</evidence>
<feature type="region of interest" description="Disordered" evidence="4">
    <location>
        <begin position="13"/>
        <end position="35"/>
    </location>
</feature>
<feature type="region of interest" description="Disordered" evidence="4">
    <location>
        <begin position="390"/>
        <end position="413"/>
    </location>
</feature>
<evidence type="ECO:0000256" key="1">
    <source>
        <dbReference type="ARBA" id="ARBA00004496"/>
    </source>
</evidence>
<dbReference type="PROSITE" id="PS50105">
    <property type="entry name" value="SAM_DOMAIN"/>
    <property type="match status" value="1"/>
</dbReference>
<evidence type="ECO:0000256" key="4">
    <source>
        <dbReference type="SAM" id="MobiDB-lite"/>
    </source>
</evidence>
<dbReference type="Pfam" id="PF25479">
    <property type="entry name" value="Vts1"/>
    <property type="match status" value="1"/>
</dbReference>
<dbReference type="EMBL" id="MBFT01000372">
    <property type="protein sequence ID" value="PVU92347.1"/>
    <property type="molecule type" value="Genomic_DNA"/>
</dbReference>
<dbReference type="AlphaFoldDB" id="A0A2T9YJ35"/>
<feature type="compositionally biased region" description="Polar residues" evidence="4">
    <location>
        <begin position="542"/>
        <end position="555"/>
    </location>
</feature>
<keyword evidence="3" id="KW-0694">RNA-binding</keyword>
<evidence type="ECO:0000313" key="7">
    <source>
        <dbReference type="Proteomes" id="UP000245699"/>
    </source>
</evidence>
<feature type="region of interest" description="Disordered" evidence="4">
    <location>
        <begin position="142"/>
        <end position="178"/>
    </location>
</feature>
<feature type="compositionally biased region" description="Polar residues" evidence="4">
    <location>
        <begin position="258"/>
        <end position="277"/>
    </location>
</feature>
<dbReference type="InterPro" id="IPR013761">
    <property type="entry name" value="SAM/pointed_sf"/>
</dbReference>
<feature type="region of interest" description="Disordered" evidence="4">
    <location>
        <begin position="221"/>
        <end position="329"/>
    </location>
</feature>
<dbReference type="InterPro" id="IPR050897">
    <property type="entry name" value="SMAUG/VTS1_RNA-bind"/>
</dbReference>
<gene>
    <name evidence="6" type="ORF">BB559_003744</name>
</gene>
<feature type="compositionally biased region" description="Low complexity" evidence="4">
    <location>
        <begin position="162"/>
        <end position="173"/>
    </location>
</feature>
<feature type="compositionally biased region" description="Polar residues" evidence="4">
    <location>
        <begin position="396"/>
        <end position="407"/>
    </location>
</feature>
<feature type="compositionally biased region" description="Polar residues" evidence="4">
    <location>
        <begin position="152"/>
        <end position="161"/>
    </location>
</feature>
<dbReference type="Gene3D" id="1.10.150.50">
    <property type="entry name" value="Transcription Factor, Ets-1"/>
    <property type="match status" value="1"/>
</dbReference>
<comment type="caution">
    <text evidence="6">The sequence shown here is derived from an EMBL/GenBank/DDBJ whole genome shotgun (WGS) entry which is preliminary data.</text>
</comment>
<dbReference type="SMART" id="SM00454">
    <property type="entry name" value="SAM"/>
    <property type="match status" value="1"/>
</dbReference>
<protein>
    <recommendedName>
        <fullName evidence="5">SAM domain-containing protein</fullName>
    </recommendedName>
</protein>
<dbReference type="PANTHER" id="PTHR12515">
    <property type="entry name" value="STERILE ALPHA MOTIF DOMAIN CONTAINING PROTEIN 4-RELATED"/>
    <property type="match status" value="1"/>
</dbReference>